<dbReference type="Pfam" id="PF22456">
    <property type="entry name" value="PqqF-like_C_4"/>
    <property type="match status" value="1"/>
</dbReference>
<dbReference type="Gene3D" id="3.30.830.10">
    <property type="entry name" value="Metalloenzyme, LuxS/M16 peptidase-like"/>
    <property type="match status" value="4"/>
</dbReference>
<dbReference type="GO" id="GO:0046872">
    <property type="term" value="F:metal ion binding"/>
    <property type="evidence" value="ECO:0007669"/>
    <property type="project" value="UniProtKB-KW"/>
</dbReference>
<dbReference type="GO" id="GO:0004222">
    <property type="term" value="F:metalloendopeptidase activity"/>
    <property type="evidence" value="ECO:0007669"/>
    <property type="project" value="InterPro"/>
</dbReference>
<sequence>MASIPTSTTSTPTSATTLLPRSTPLISQSNNKIVSPCSSRSYATPSSPILTPSLTFNSSWEPTTLPELGESLPFDTFTGKLEQSPADDRQYRYIRLPNGLEAMLIRDEKTDKSSAAMDVKVGHLMDPPDLKGCAHFCEHLLFLGTEKFPKENEYAEYLAQAGGYSNAYTGMDQTNYYFSVSPSSLSGALERFAQFFTSPLFDASCTERELRAVDSEHSKNLQSDMWRLFQLEKSLSRPDHPYSKFGTGNWQTLWEDVKARGGEPREELLRWWKSMYSANRMKLVVLGKEPLDELTKWAVELFSAVPDKGLDPVVTFEANPFGPEIEGSTTFMKTVKDLHSLELCWVVPDQSALFKTKPASFIAHYLGHEGPGSVLSYLKKKGWVNGLGAGNSDAATGFSFFRVNCDLTPEGYENYDQVALAIFTYLDLLYRSGPQPGAYTEVSSLAALSFQFVEKSSSPSDDASELAVQLSAPYPKEWVLSQPYLMRAFDETLVRETLDVLVDVGKCKMVLAGKKLPAEVEKKVGTWDRKEAIYGTEFRVDKFGEEFVRAASRPAPISDLHLPVPNEFIPEDLNVDKIENITPKDVPALLKETELSQLWYKKDDRFWVPRANFWVGLQSPKLDASPIAAASARLFTELFRDHMTEALYPADLAGLKASCMYSGGTIVLSCMGYNDRLPVLMKTVLEELKAFKVDPKRFELLKDDLKRDWSNHELGEPYGLSHYFGYYLIEDKMYSPKEKIAIFDQITVESVEKFIAEALSRVHVQTLVHGNLSKESAIELQEVLETILKPTPLTAEEKINDAAFILPESSSHVWQLDLPNKENPNSGVDYYLQIGSTRETRLRAIASLFSQIAREPCFDTLRTKEQLGYLVSSGGRNQSGTIGWHILVQSQNDSVYLENRIEAFLSSLASHLESLPAEDFERQKKSLIEDKLQSLKNLYEESARLWGSIQDGFFDFKKREKDVAELKTVTQAELLDFYQTYINPASQTRRKASVHLRTQIPASEVITAPAEAETPFVAEKEAVEKKEIGVLDERNVLIEDVHVWKKSLKKSEPARPVQPLETFKDQL</sequence>
<dbReference type="FunFam" id="3.30.830.10:FF:000005">
    <property type="entry name" value="nardilysin isoform X1"/>
    <property type="match status" value="1"/>
</dbReference>
<dbReference type="InterPro" id="IPR032632">
    <property type="entry name" value="Peptidase_M16_M"/>
</dbReference>
<evidence type="ECO:0000259" key="8">
    <source>
        <dbReference type="Pfam" id="PF00675"/>
    </source>
</evidence>
<keyword evidence="5" id="KW-0862">Zinc</keyword>
<dbReference type="FunFam" id="3.30.830.10:FF:000003">
    <property type="entry name" value="Insulin-degrading enzyme"/>
    <property type="match status" value="1"/>
</dbReference>
<feature type="domain" description="Peptidase M16 C-terminal" evidence="9">
    <location>
        <begin position="265"/>
        <end position="436"/>
    </location>
</feature>
<dbReference type="GO" id="GO:0005739">
    <property type="term" value="C:mitochondrion"/>
    <property type="evidence" value="ECO:0007669"/>
    <property type="project" value="TreeGrafter"/>
</dbReference>
<evidence type="ECO:0000259" key="10">
    <source>
        <dbReference type="Pfam" id="PF16187"/>
    </source>
</evidence>
<dbReference type="InterPro" id="IPR001431">
    <property type="entry name" value="Pept_M16_Zn_BS"/>
</dbReference>
<comment type="similarity">
    <text evidence="1 7">Belongs to the peptidase M16 family.</text>
</comment>
<dbReference type="PANTHER" id="PTHR43690:SF18">
    <property type="entry name" value="INSULIN-DEGRADING ENZYME-RELATED"/>
    <property type="match status" value="1"/>
</dbReference>
<accession>A0A0F7SHE7</accession>
<dbReference type="Pfam" id="PF16187">
    <property type="entry name" value="Peptidase_M16_M"/>
    <property type="match status" value="1"/>
</dbReference>
<feature type="domain" description="Peptidase M16 N-terminal" evidence="8">
    <location>
        <begin position="104"/>
        <end position="239"/>
    </location>
</feature>
<evidence type="ECO:0000256" key="2">
    <source>
        <dbReference type="ARBA" id="ARBA00022670"/>
    </source>
</evidence>
<dbReference type="AlphaFoldDB" id="A0A0F7SHE7"/>
<dbReference type="GO" id="GO:0043171">
    <property type="term" value="P:peptide catabolic process"/>
    <property type="evidence" value="ECO:0007669"/>
    <property type="project" value="TreeGrafter"/>
</dbReference>
<dbReference type="Pfam" id="PF05193">
    <property type="entry name" value="Peptidase_M16_C"/>
    <property type="match status" value="1"/>
</dbReference>
<dbReference type="InterPro" id="IPR011249">
    <property type="entry name" value="Metalloenz_LuxS/M16"/>
</dbReference>
<evidence type="ECO:0000256" key="7">
    <source>
        <dbReference type="RuleBase" id="RU004447"/>
    </source>
</evidence>
<protein>
    <submittedName>
        <fullName evidence="12">Related to ste23-metalloprotease involved in a-factor processing</fullName>
    </submittedName>
</protein>
<evidence type="ECO:0000256" key="6">
    <source>
        <dbReference type="ARBA" id="ARBA00023049"/>
    </source>
</evidence>
<dbReference type="InterPro" id="IPR054734">
    <property type="entry name" value="PqqF-like_C_4"/>
</dbReference>
<evidence type="ECO:0000256" key="5">
    <source>
        <dbReference type="ARBA" id="ARBA00022833"/>
    </source>
</evidence>
<dbReference type="PROSITE" id="PS00143">
    <property type="entry name" value="INSULINASE"/>
    <property type="match status" value="1"/>
</dbReference>
<evidence type="ECO:0000313" key="12">
    <source>
        <dbReference type="EMBL" id="CDZ96447.1"/>
    </source>
</evidence>
<dbReference type="InterPro" id="IPR050626">
    <property type="entry name" value="Peptidase_M16"/>
</dbReference>
<name>A0A0F7SHE7_PHARH</name>
<dbReference type="FunFam" id="3.30.830.10:FF:000004">
    <property type="entry name" value="Putative insulin-degrading enzyme"/>
    <property type="match status" value="1"/>
</dbReference>
<proteinExistence type="inferred from homology"/>
<keyword evidence="6 12" id="KW-0482">Metalloprotease</keyword>
<dbReference type="InterPro" id="IPR007863">
    <property type="entry name" value="Peptidase_M16_C"/>
</dbReference>
<reference evidence="12" key="1">
    <citation type="submission" date="2014-08" db="EMBL/GenBank/DDBJ databases">
        <authorList>
            <person name="Sharma Rahul"/>
            <person name="Thines Marco"/>
        </authorList>
    </citation>
    <scope>NUCLEOTIDE SEQUENCE</scope>
</reference>
<feature type="domain" description="Coenzyme PQQ synthesis protein F-like C-terminal lobe" evidence="11">
    <location>
        <begin position="848"/>
        <end position="946"/>
    </location>
</feature>
<feature type="domain" description="Peptidase M16 middle/third" evidence="10">
    <location>
        <begin position="450"/>
        <end position="741"/>
    </location>
</feature>
<dbReference type="InterPro" id="IPR011765">
    <property type="entry name" value="Pept_M16_N"/>
</dbReference>
<evidence type="ECO:0000256" key="4">
    <source>
        <dbReference type="ARBA" id="ARBA00022801"/>
    </source>
</evidence>
<dbReference type="GO" id="GO:0051603">
    <property type="term" value="P:proteolysis involved in protein catabolic process"/>
    <property type="evidence" value="ECO:0007669"/>
    <property type="project" value="TreeGrafter"/>
</dbReference>
<dbReference type="GO" id="GO:0005829">
    <property type="term" value="C:cytosol"/>
    <property type="evidence" value="ECO:0007669"/>
    <property type="project" value="TreeGrafter"/>
</dbReference>
<organism evidence="12">
    <name type="scientific">Phaffia rhodozyma</name>
    <name type="common">Yeast</name>
    <name type="synonym">Xanthophyllomyces dendrorhous</name>
    <dbReference type="NCBI Taxonomy" id="264483"/>
    <lineage>
        <taxon>Eukaryota</taxon>
        <taxon>Fungi</taxon>
        <taxon>Dikarya</taxon>
        <taxon>Basidiomycota</taxon>
        <taxon>Agaricomycotina</taxon>
        <taxon>Tremellomycetes</taxon>
        <taxon>Cystofilobasidiales</taxon>
        <taxon>Mrakiaceae</taxon>
        <taxon>Phaffia</taxon>
    </lineage>
</organism>
<dbReference type="Pfam" id="PF00675">
    <property type="entry name" value="Peptidase_M16"/>
    <property type="match status" value="1"/>
</dbReference>
<keyword evidence="2 12" id="KW-0645">Protease</keyword>
<dbReference type="SUPFAM" id="SSF63411">
    <property type="entry name" value="LuxS/MPP-like metallohydrolase"/>
    <property type="match status" value="4"/>
</dbReference>
<dbReference type="EMBL" id="LN483144">
    <property type="protein sequence ID" value="CDZ96447.1"/>
    <property type="molecule type" value="Genomic_DNA"/>
</dbReference>
<dbReference type="PANTHER" id="PTHR43690">
    <property type="entry name" value="NARDILYSIN"/>
    <property type="match status" value="1"/>
</dbReference>
<evidence type="ECO:0000256" key="3">
    <source>
        <dbReference type="ARBA" id="ARBA00022723"/>
    </source>
</evidence>
<evidence type="ECO:0000259" key="9">
    <source>
        <dbReference type="Pfam" id="PF05193"/>
    </source>
</evidence>
<evidence type="ECO:0000256" key="1">
    <source>
        <dbReference type="ARBA" id="ARBA00007261"/>
    </source>
</evidence>
<keyword evidence="4" id="KW-0378">Hydrolase</keyword>
<evidence type="ECO:0000259" key="11">
    <source>
        <dbReference type="Pfam" id="PF22456"/>
    </source>
</evidence>
<keyword evidence="3" id="KW-0479">Metal-binding</keyword>